<accession>A0A1L8DUE8</accession>
<proteinExistence type="predicted"/>
<dbReference type="InterPro" id="IPR008928">
    <property type="entry name" value="6-hairpin_glycosidase_sf"/>
</dbReference>
<dbReference type="CDD" id="cd02955">
    <property type="entry name" value="SSP411"/>
    <property type="match status" value="1"/>
</dbReference>
<dbReference type="PIRSF" id="PIRSF006402">
    <property type="entry name" value="UCP006402_thioredoxin"/>
    <property type="match status" value="1"/>
</dbReference>
<dbReference type="InterPro" id="IPR004879">
    <property type="entry name" value="Ssp411-like_TRX"/>
</dbReference>
<dbReference type="AlphaFoldDB" id="A0A1L8DUE8"/>
<dbReference type="EMBL" id="GFDF01004027">
    <property type="protein sequence ID" value="JAV10057.1"/>
    <property type="molecule type" value="Transcribed_RNA"/>
</dbReference>
<protein>
    <recommendedName>
        <fullName evidence="1">Spermatogenesis-associated protein 20-like TRX domain-containing protein</fullName>
    </recommendedName>
</protein>
<dbReference type="GO" id="GO:0005975">
    <property type="term" value="P:carbohydrate metabolic process"/>
    <property type="evidence" value="ECO:0007669"/>
    <property type="project" value="InterPro"/>
</dbReference>
<dbReference type="PANTHER" id="PTHR42899">
    <property type="entry name" value="SPERMATOGENESIS-ASSOCIATED PROTEIN 20"/>
    <property type="match status" value="1"/>
</dbReference>
<dbReference type="InterPro" id="IPR024705">
    <property type="entry name" value="Ssp411"/>
</dbReference>
<dbReference type="PANTHER" id="PTHR42899:SF1">
    <property type="entry name" value="SPERMATOGENESIS-ASSOCIATED PROTEIN 20"/>
    <property type="match status" value="1"/>
</dbReference>
<sequence length="736" mass="84156">MASGGEHTNRLINEKSPYLLQHAHNPVDWYPFGQEAIERAKRENKLIFLSVGYSTCHWCHVMEKESFENEAIAKMMNDNFVNVKVDREERPDVDRIYMSFVQMTSGGGGWPMSVWITPDLRPIMSGTYFPPVDRWGQPGFGTILQRMADKWRRENDKLVEFSSAVVQAMNESLRVEGSSSDDLKIEEKFRECTKIYKGRFDGVWGGFGHSPKFPEVSRIHFILHAFIHSSIFLGNVDQDLFHAVSYTLTKICHGGIHDHIFGGFSRYSVDQKWHVPHFEKMLYDQAQLMMILCNCYRVRPQKLFLDTADRIFRYMRSDLRDSQGAFYSGEDADSLPTHAAPEKIEGAFYGWLKSDIEEAFEENAGKLSGFTFNALDVFLYHYNVKEEGNVEPHSDPHGHLQSQNILMITGSAAKTAEHFKIPLEDLEKMLRTAEGFLHEIRCKRPRPHLDVKMVCAWNGLVLTGFSKLASLAESSVHEECAQAAGELFKFIQEEFFDSTTQKLKRVCYAASEGATSTPIYGFLDDYAFTVRGLLDYYEFSLRPDVLEFANKLQGIQDQLFWDIEHGGYFYTEENSDNLIVRMKEDYDGAEPSGNSMSVKNLVLLGGYFDSSDFRDKATKTLRHFGAMSHFGYALPEMMSSALIQDTGVNEIVVVGPDDDATREFLKIIREFYIPGLTIFHVNPENPKDFAKIKADSYKMVNNSATVHICFNQMCLPPETSVENVRKILAEKYFHPK</sequence>
<organism evidence="2">
    <name type="scientific">Nyssomyia neivai</name>
    <dbReference type="NCBI Taxonomy" id="330878"/>
    <lineage>
        <taxon>Eukaryota</taxon>
        <taxon>Metazoa</taxon>
        <taxon>Ecdysozoa</taxon>
        <taxon>Arthropoda</taxon>
        <taxon>Hexapoda</taxon>
        <taxon>Insecta</taxon>
        <taxon>Pterygota</taxon>
        <taxon>Neoptera</taxon>
        <taxon>Endopterygota</taxon>
        <taxon>Diptera</taxon>
        <taxon>Nematocera</taxon>
        <taxon>Psychodoidea</taxon>
        <taxon>Psychodidae</taxon>
        <taxon>Nyssomyia</taxon>
    </lineage>
</organism>
<dbReference type="Pfam" id="PF03190">
    <property type="entry name" value="Thioredox_DsbH"/>
    <property type="match status" value="1"/>
</dbReference>
<dbReference type="Gene3D" id="3.40.30.10">
    <property type="entry name" value="Glutaredoxin"/>
    <property type="match status" value="1"/>
</dbReference>
<dbReference type="SUPFAM" id="SSF48208">
    <property type="entry name" value="Six-hairpin glycosidases"/>
    <property type="match status" value="1"/>
</dbReference>
<dbReference type="InterPro" id="IPR036249">
    <property type="entry name" value="Thioredoxin-like_sf"/>
</dbReference>
<dbReference type="Gene3D" id="1.50.10.10">
    <property type="match status" value="1"/>
</dbReference>
<evidence type="ECO:0000313" key="2">
    <source>
        <dbReference type="EMBL" id="JAV10057.1"/>
    </source>
</evidence>
<feature type="domain" description="Spermatogenesis-associated protein 20-like TRX" evidence="1">
    <location>
        <begin position="8"/>
        <end position="169"/>
    </location>
</feature>
<reference evidence="2" key="1">
    <citation type="submission" date="2016-12" db="EMBL/GenBank/DDBJ databases">
        <title>An insight into the sialome and mialome of the sand fly, Nyssomyia neivai.</title>
        <authorList>
            <person name="Sebastian V."/>
            <person name="Goulart T.M."/>
            <person name="Oliveira W."/>
            <person name="Calvo E."/>
            <person name="Oliveira L.F."/>
            <person name="Pinto M.C."/>
            <person name="Rosselino A.M."/>
            <person name="Ribeiro J.M."/>
        </authorList>
    </citation>
    <scope>NUCLEOTIDE SEQUENCE</scope>
</reference>
<name>A0A1L8DUE8_9DIPT</name>
<dbReference type="SUPFAM" id="SSF52833">
    <property type="entry name" value="Thioredoxin-like"/>
    <property type="match status" value="1"/>
</dbReference>
<evidence type="ECO:0000259" key="1">
    <source>
        <dbReference type="Pfam" id="PF03190"/>
    </source>
</evidence>
<dbReference type="InterPro" id="IPR012341">
    <property type="entry name" value="6hp_glycosidase-like_sf"/>
</dbReference>